<organism evidence="5 6">
    <name type="scientific">Myotis davidii</name>
    <name type="common">David's myotis</name>
    <dbReference type="NCBI Taxonomy" id="225400"/>
    <lineage>
        <taxon>Eukaryota</taxon>
        <taxon>Metazoa</taxon>
        <taxon>Chordata</taxon>
        <taxon>Craniata</taxon>
        <taxon>Vertebrata</taxon>
        <taxon>Euteleostomi</taxon>
        <taxon>Mammalia</taxon>
        <taxon>Eutheria</taxon>
        <taxon>Laurasiatheria</taxon>
        <taxon>Chiroptera</taxon>
        <taxon>Yangochiroptera</taxon>
        <taxon>Vespertilionidae</taxon>
        <taxon>Myotis</taxon>
    </lineage>
</organism>
<dbReference type="eggNOG" id="KOG4348">
    <property type="taxonomic scope" value="Eukaryota"/>
</dbReference>
<feature type="compositionally biased region" description="Polar residues" evidence="3">
    <location>
        <begin position="25"/>
        <end position="42"/>
    </location>
</feature>
<feature type="region of interest" description="Disordered" evidence="3">
    <location>
        <begin position="340"/>
        <end position="469"/>
    </location>
</feature>
<dbReference type="PROSITE" id="PS50002">
    <property type="entry name" value="SH3"/>
    <property type="match status" value="2"/>
</dbReference>
<evidence type="ECO:0000256" key="2">
    <source>
        <dbReference type="PROSITE-ProRule" id="PRU00192"/>
    </source>
</evidence>
<feature type="domain" description="SH3" evidence="4">
    <location>
        <begin position="104"/>
        <end position="165"/>
    </location>
</feature>
<proteinExistence type="predicted"/>
<feature type="compositionally biased region" description="Basic and acidic residues" evidence="3">
    <location>
        <begin position="529"/>
        <end position="551"/>
    </location>
</feature>
<feature type="region of interest" description="Disordered" evidence="3">
    <location>
        <begin position="239"/>
        <end position="279"/>
    </location>
</feature>
<keyword evidence="1 2" id="KW-0728">SH3 domain</keyword>
<dbReference type="Pfam" id="PF00018">
    <property type="entry name" value="SH3_1"/>
    <property type="match status" value="2"/>
</dbReference>
<evidence type="ECO:0000313" key="5">
    <source>
        <dbReference type="EMBL" id="ELK29022.1"/>
    </source>
</evidence>
<dbReference type="GO" id="GO:0005886">
    <property type="term" value="C:plasma membrane"/>
    <property type="evidence" value="ECO:0007669"/>
    <property type="project" value="TreeGrafter"/>
</dbReference>
<dbReference type="InterPro" id="IPR036028">
    <property type="entry name" value="SH3-like_dom_sf"/>
</dbReference>
<dbReference type="FunFam" id="2.30.30.40:FF:000072">
    <property type="entry name" value="Unconventional Myosin IB"/>
    <property type="match status" value="2"/>
</dbReference>
<gene>
    <name evidence="5" type="ORF">MDA_GLEAN10004478</name>
</gene>
<dbReference type="InterPro" id="IPR035777">
    <property type="entry name" value="CD2AP_SH3_3"/>
</dbReference>
<dbReference type="Proteomes" id="UP000010556">
    <property type="component" value="Unassembled WGS sequence"/>
</dbReference>
<dbReference type="SMART" id="SM00326">
    <property type="entry name" value="SH3"/>
    <property type="match status" value="2"/>
</dbReference>
<feature type="region of interest" description="Disordered" evidence="3">
    <location>
        <begin position="20"/>
        <end position="102"/>
    </location>
</feature>
<feature type="compositionally biased region" description="Basic and acidic residues" evidence="3">
    <location>
        <begin position="180"/>
        <end position="189"/>
    </location>
</feature>
<feature type="compositionally biased region" description="Polar residues" evidence="3">
    <location>
        <begin position="194"/>
        <end position="219"/>
    </location>
</feature>
<dbReference type="GO" id="GO:0005737">
    <property type="term" value="C:cytoplasm"/>
    <property type="evidence" value="ECO:0007669"/>
    <property type="project" value="TreeGrafter"/>
</dbReference>
<keyword evidence="6" id="KW-1185">Reference proteome</keyword>
<dbReference type="PANTHER" id="PTHR14167">
    <property type="entry name" value="SH3 DOMAIN-CONTAINING"/>
    <property type="match status" value="1"/>
</dbReference>
<dbReference type="PRINTS" id="PR00452">
    <property type="entry name" value="SH3DOMAIN"/>
</dbReference>
<dbReference type="GO" id="GO:0007015">
    <property type="term" value="P:actin filament organization"/>
    <property type="evidence" value="ECO:0007669"/>
    <property type="project" value="TreeGrafter"/>
</dbReference>
<evidence type="ECO:0000256" key="1">
    <source>
        <dbReference type="ARBA" id="ARBA00022443"/>
    </source>
</evidence>
<dbReference type="InterPro" id="IPR001452">
    <property type="entry name" value="SH3_domain"/>
</dbReference>
<feature type="compositionally biased region" description="Low complexity" evidence="3">
    <location>
        <begin position="554"/>
        <end position="563"/>
    </location>
</feature>
<reference evidence="6" key="1">
    <citation type="journal article" date="2013" name="Science">
        <title>Comparative analysis of bat genomes provides insight into the evolution of flight and immunity.</title>
        <authorList>
            <person name="Zhang G."/>
            <person name="Cowled C."/>
            <person name="Shi Z."/>
            <person name="Huang Z."/>
            <person name="Bishop-Lilly K.A."/>
            <person name="Fang X."/>
            <person name="Wynne J.W."/>
            <person name="Xiong Z."/>
            <person name="Baker M.L."/>
            <person name="Zhao W."/>
            <person name="Tachedjian M."/>
            <person name="Zhu Y."/>
            <person name="Zhou P."/>
            <person name="Jiang X."/>
            <person name="Ng J."/>
            <person name="Yang L."/>
            <person name="Wu L."/>
            <person name="Xiao J."/>
            <person name="Feng Y."/>
            <person name="Chen Y."/>
            <person name="Sun X."/>
            <person name="Zhang Y."/>
            <person name="Marsh G.A."/>
            <person name="Crameri G."/>
            <person name="Broder C.C."/>
            <person name="Frey K.G."/>
            <person name="Wang L.F."/>
            <person name="Wang J."/>
        </authorList>
    </citation>
    <scope>NUCLEOTIDE SEQUENCE [LARGE SCALE GENOMIC DNA]</scope>
</reference>
<feature type="compositionally biased region" description="Pro residues" evidence="3">
    <location>
        <begin position="353"/>
        <end position="363"/>
    </location>
</feature>
<dbReference type="EMBL" id="KB108532">
    <property type="protein sequence ID" value="ELK29022.1"/>
    <property type="molecule type" value="Genomic_DNA"/>
</dbReference>
<accession>L5LSJ7</accession>
<name>L5LSJ7_MYODS</name>
<protein>
    <submittedName>
        <fullName evidence="5">CD2-associated protein</fullName>
    </submittedName>
</protein>
<dbReference type="CDD" id="cd12056">
    <property type="entry name" value="SH3_CD2AP_3"/>
    <property type="match status" value="2"/>
</dbReference>
<feature type="compositionally biased region" description="Basic and acidic residues" evidence="3">
    <location>
        <begin position="449"/>
        <end position="461"/>
    </location>
</feature>
<feature type="compositionally biased region" description="Pro residues" evidence="3">
    <location>
        <begin position="392"/>
        <end position="407"/>
    </location>
</feature>
<sequence length="623" mass="68657">MGLGFGCGQAVLAILEECSERHGTQEGQPGNGNETAPGSVTQPKKIRGIGFGDIFKEGSVKLRTRASSSETEERKSEKPSVIQPVGSRTQNTEITKSDTEGKTKAKDYCRALFAYEDTNEDELTFKEGDIIHLISKETGETGWWKSELNGKEGVFPDNFAVQLNELDKDFPNFVKELEITDDGETHEAQEDSESVWTGPTLSFPSQGNGNETAPGSVTQPKKIRGIGFGDIFKEGSVKLRTRASSSETEERKSEKPSVIQPVGSRTQNTEITKSDTEGKTKAKDYCRALFAYEDTNEDELTFKEGDIIHLISKETGETGWWKSELNGKEGVFPDNFAVQLNELDKDFPKPKKPPPPAKGPAPKPELISTEKKYFPVKPEERDENSMLDQKPSKPPAPQVLPKKPTPPTKANNLLRSSGTVYPKQPEKPVPPLPPVARINGEVPAISSKFETEPVSKPKLDSEQSPLRPKSVDLDSFTIRSFKETDIVNFDDIASSENLLHLSANRPKMPGRRLPGRFNGGHSPTQSSEKILKSPKEEDSANIKPSEFKKDSCNSPKPSLYLSTPPSPSKPNAASFLTPLEIKAKLEADDGEKNSLDEIKAEMIELLCIVEALKKKHGKELEKL</sequence>
<evidence type="ECO:0000313" key="6">
    <source>
        <dbReference type="Proteomes" id="UP000010556"/>
    </source>
</evidence>
<dbReference type="InterPro" id="IPR050384">
    <property type="entry name" value="Endophilin_SH3RF"/>
</dbReference>
<dbReference type="GO" id="GO:0031252">
    <property type="term" value="C:cell leading edge"/>
    <property type="evidence" value="ECO:0007669"/>
    <property type="project" value="TreeGrafter"/>
</dbReference>
<evidence type="ECO:0000256" key="3">
    <source>
        <dbReference type="SAM" id="MobiDB-lite"/>
    </source>
</evidence>
<evidence type="ECO:0000259" key="4">
    <source>
        <dbReference type="PROSITE" id="PS50002"/>
    </source>
</evidence>
<dbReference type="AlphaFoldDB" id="L5LSJ7"/>
<dbReference type="GO" id="GO:0016477">
    <property type="term" value="P:cell migration"/>
    <property type="evidence" value="ECO:0007669"/>
    <property type="project" value="TreeGrafter"/>
</dbReference>
<feature type="domain" description="SH3" evidence="4">
    <location>
        <begin position="281"/>
        <end position="342"/>
    </location>
</feature>
<feature type="region of interest" description="Disordered" evidence="3">
    <location>
        <begin position="180"/>
        <end position="223"/>
    </location>
</feature>
<dbReference type="PANTHER" id="PTHR14167:SF23">
    <property type="entry name" value="CD2-ASSOCIATED PROTEIN"/>
    <property type="match status" value="1"/>
</dbReference>
<dbReference type="GO" id="GO:0031982">
    <property type="term" value="C:vesicle"/>
    <property type="evidence" value="ECO:0007669"/>
    <property type="project" value="TreeGrafter"/>
</dbReference>
<feature type="region of interest" description="Disordered" evidence="3">
    <location>
        <begin position="501"/>
        <end position="574"/>
    </location>
</feature>
<dbReference type="SUPFAM" id="SSF50044">
    <property type="entry name" value="SH3-domain"/>
    <property type="match status" value="2"/>
</dbReference>
<dbReference type="Gene3D" id="2.30.30.40">
    <property type="entry name" value="SH3 Domains"/>
    <property type="match status" value="2"/>
</dbReference>
<feature type="compositionally biased region" description="Basic and acidic residues" evidence="3">
    <location>
        <begin position="368"/>
        <end position="384"/>
    </location>
</feature>